<dbReference type="SUPFAM" id="SSF52540">
    <property type="entry name" value="P-loop containing nucleoside triphosphate hydrolases"/>
    <property type="match status" value="1"/>
</dbReference>
<dbReference type="RefSeq" id="WP_169299178.1">
    <property type="nucleotide sequence ID" value="NZ_JABBNI010000047.1"/>
</dbReference>
<dbReference type="Gene3D" id="1.25.40.10">
    <property type="entry name" value="Tetratricopeptide repeat domain"/>
    <property type="match status" value="1"/>
</dbReference>
<organism evidence="5 6">
    <name type="scientific">Clostridium muellerianum</name>
    <dbReference type="NCBI Taxonomy" id="2716538"/>
    <lineage>
        <taxon>Bacteria</taxon>
        <taxon>Bacillati</taxon>
        <taxon>Bacillota</taxon>
        <taxon>Clostridia</taxon>
        <taxon>Eubacteriales</taxon>
        <taxon>Clostridiaceae</taxon>
        <taxon>Clostridium</taxon>
    </lineage>
</organism>
<dbReference type="InterPro" id="IPR000792">
    <property type="entry name" value="Tscrpt_reg_LuxR_C"/>
</dbReference>
<dbReference type="InterPro" id="IPR019734">
    <property type="entry name" value="TPR_rpt"/>
</dbReference>
<dbReference type="Pfam" id="PF00196">
    <property type="entry name" value="GerE"/>
    <property type="match status" value="1"/>
</dbReference>
<dbReference type="GO" id="GO:0006355">
    <property type="term" value="P:regulation of DNA-templated transcription"/>
    <property type="evidence" value="ECO:0007669"/>
    <property type="project" value="InterPro"/>
</dbReference>
<dbReference type="InterPro" id="IPR059106">
    <property type="entry name" value="WHD_MalT"/>
</dbReference>
<protein>
    <recommendedName>
        <fullName evidence="4">HTH luxR-type domain-containing protein</fullName>
    </recommendedName>
</protein>
<gene>
    <name evidence="5" type="ORF">HBE96_18420</name>
</gene>
<dbReference type="SMART" id="SM00028">
    <property type="entry name" value="TPR"/>
    <property type="match status" value="4"/>
</dbReference>
<evidence type="ECO:0000256" key="2">
    <source>
        <dbReference type="ARBA" id="ARBA00023125"/>
    </source>
</evidence>
<reference evidence="5 6" key="1">
    <citation type="submission" date="2020-04" db="EMBL/GenBank/DDBJ databases">
        <authorList>
            <person name="Doyle D.A."/>
        </authorList>
    </citation>
    <scope>NUCLEOTIDE SEQUENCE [LARGE SCALE GENOMIC DNA]</scope>
    <source>
        <strain evidence="5 6">P21</strain>
    </source>
</reference>
<keyword evidence="3" id="KW-0804">Transcription</keyword>
<accession>A0A7Y0EJF2</accession>
<evidence type="ECO:0000256" key="1">
    <source>
        <dbReference type="ARBA" id="ARBA00023015"/>
    </source>
</evidence>
<sequence length="884" mass="102761">MENNINLLATKFSINHVYRLKAVARNKLFEILDDSVNSDLTFINAPAGFGKTTLLSSWITMHKKKSMRAAWLTLDEEDNDETRFWIYVVSAIKAVLPNIGGKAAKLLSSSKIGGMETIITVLINEIQETKKSFLFIIEDLHLIKNKEILNCLKFFMNNIPQNIHLVITSRREISSVISGIKVYGRIIEIGQEELRFTKEETAAFINEVMELKASEKDLVKLYELTEGWPAGLQIVALFCKRKGIDAIKNKKSMMIQTQFENYFIEDVVNSQPEDVYEFLIKTSLLDTFSYELCACVTGIPNCSNILNKVLEMNLFISCLEDKENWYKYHNLFTSFLKKRIEKEQPDLSKEIYMKAGQWYESRGYKQEACSYYLKGKSFEKAVILMEEVSTDLIYRGQFTLLEKWIQEIPVHYLYKSSRLMLDFVWIYLSKHKIEDAKYYIEIIENEFEIIKKDDKSTFKGEFLIAKAFVSMDNLEQSINLLKRAMELTERFNPNYPAALMSIATSYIIHGEFLEAEQYYFKALTASKKIENLYSAAYSWGSLGMMMTCQGRFSETEALYKEAEEYLKERGGRSIPLLGLVFSGRSEIYYFKNELEKAYDFSVKAEELFEKGGIFDIKNNCYAIKARTLLAKGDKLRAIETINRAMILSQKDKIYGFKRHIDYCKARMFLDMDELDQAADFIEDYNLSFEESIKKYNLHDYILLAEILIKRKKFERGISCIENIMKFESIGKMYEVQLRILKTDALLSTSEHETAYDELHKALIDCSKENYVRIFINYGNRIKDILKLFIDTKSDRYESRSIEYAKYILKFFDNKPMKIARNTILTKRELEVLKLISKGLSNEEIAKNLFISISTVKSHTLNIFGKLEVNSRSKAVVEAERMGVI</sequence>
<comment type="caution">
    <text evidence="5">The sequence shown here is derived from an EMBL/GenBank/DDBJ whole genome shotgun (WGS) entry which is preliminary data.</text>
</comment>
<feature type="domain" description="HTH luxR-type" evidence="4">
    <location>
        <begin position="817"/>
        <end position="882"/>
    </location>
</feature>
<evidence type="ECO:0000256" key="3">
    <source>
        <dbReference type="ARBA" id="ARBA00023163"/>
    </source>
</evidence>
<dbReference type="EMBL" id="JABBNI010000047">
    <property type="protein sequence ID" value="NMM64584.1"/>
    <property type="molecule type" value="Genomic_DNA"/>
</dbReference>
<dbReference type="InterPro" id="IPR016032">
    <property type="entry name" value="Sig_transdc_resp-reg_C-effctor"/>
</dbReference>
<dbReference type="InterPro" id="IPR011990">
    <property type="entry name" value="TPR-like_helical_dom_sf"/>
</dbReference>
<dbReference type="SUPFAM" id="SSF46894">
    <property type="entry name" value="C-terminal effector domain of the bipartite response regulators"/>
    <property type="match status" value="1"/>
</dbReference>
<dbReference type="Pfam" id="PF17874">
    <property type="entry name" value="TPR_MalT"/>
    <property type="match status" value="1"/>
</dbReference>
<keyword evidence="6" id="KW-1185">Reference proteome</keyword>
<dbReference type="PROSITE" id="PS00622">
    <property type="entry name" value="HTH_LUXR_1"/>
    <property type="match status" value="1"/>
</dbReference>
<proteinExistence type="predicted"/>
<dbReference type="Pfam" id="PF25873">
    <property type="entry name" value="WHD_MalT"/>
    <property type="match status" value="1"/>
</dbReference>
<dbReference type="PRINTS" id="PR00038">
    <property type="entry name" value="HTHLUXR"/>
</dbReference>
<dbReference type="InterPro" id="IPR041617">
    <property type="entry name" value="TPR_MalT"/>
</dbReference>
<dbReference type="SUPFAM" id="SSF48452">
    <property type="entry name" value="TPR-like"/>
    <property type="match status" value="1"/>
</dbReference>
<keyword evidence="1" id="KW-0805">Transcription regulation</keyword>
<dbReference type="AlphaFoldDB" id="A0A7Y0EJF2"/>
<dbReference type="Proteomes" id="UP000537131">
    <property type="component" value="Unassembled WGS sequence"/>
</dbReference>
<dbReference type="SMART" id="SM00421">
    <property type="entry name" value="HTH_LUXR"/>
    <property type="match status" value="1"/>
</dbReference>
<dbReference type="Gene3D" id="3.40.50.300">
    <property type="entry name" value="P-loop containing nucleotide triphosphate hydrolases"/>
    <property type="match status" value="1"/>
</dbReference>
<name>A0A7Y0EJF2_9CLOT</name>
<reference evidence="5 6" key="2">
    <citation type="submission" date="2020-06" db="EMBL/GenBank/DDBJ databases">
        <title>Complete Genome Sequence of Clostridium muelleri sp. nov. P21T, an Acid-Alcohol Producing Acetogen Isolated from Old Hay.</title>
        <authorList>
            <person name="Duncan K.E."/>
            <person name="Tanner R.S."/>
        </authorList>
    </citation>
    <scope>NUCLEOTIDE SEQUENCE [LARGE SCALE GENOMIC DNA]</scope>
    <source>
        <strain evidence="5 6">P21</strain>
    </source>
</reference>
<dbReference type="InterPro" id="IPR036388">
    <property type="entry name" value="WH-like_DNA-bd_sf"/>
</dbReference>
<evidence type="ECO:0000259" key="4">
    <source>
        <dbReference type="PROSITE" id="PS50043"/>
    </source>
</evidence>
<dbReference type="PANTHER" id="PTHR44688">
    <property type="entry name" value="DNA-BINDING TRANSCRIPTIONAL ACTIVATOR DEVR_DOSR"/>
    <property type="match status" value="1"/>
</dbReference>
<keyword evidence="2" id="KW-0238">DNA-binding</keyword>
<dbReference type="PANTHER" id="PTHR44688:SF16">
    <property type="entry name" value="DNA-BINDING TRANSCRIPTIONAL ACTIVATOR DEVR_DOSR"/>
    <property type="match status" value="1"/>
</dbReference>
<dbReference type="CDD" id="cd06170">
    <property type="entry name" value="LuxR_C_like"/>
    <property type="match status" value="1"/>
</dbReference>
<evidence type="ECO:0000313" key="6">
    <source>
        <dbReference type="Proteomes" id="UP000537131"/>
    </source>
</evidence>
<evidence type="ECO:0000313" key="5">
    <source>
        <dbReference type="EMBL" id="NMM64584.1"/>
    </source>
</evidence>
<dbReference type="Gene3D" id="1.10.10.10">
    <property type="entry name" value="Winged helix-like DNA-binding domain superfamily/Winged helix DNA-binding domain"/>
    <property type="match status" value="1"/>
</dbReference>
<dbReference type="PROSITE" id="PS50043">
    <property type="entry name" value="HTH_LUXR_2"/>
    <property type="match status" value="1"/>
</dbReference>
<dbReference type="GO" id="GO:0003677">
    <property type="term" value="F:DNA binding"/>
    <property type="evidence" value="ECO:0007669"/>
    <property type="project" value="UniProtKB-KW"/>
</dbReference>
<dbReference type="InterPro" id="IPR027417">
    <property type="entry name" value="P-loop_NTPase"/>
</dbReference>